<dbReference type="Pfam" id="PF02868">
    <property type="entry name" value="Peptidase_M4_C"/>
    <property type="match status" value="1"/>
</dbReference>
<dbReference type="GO" id="GO:0046872">
    <property type="term" value="F:metal ion binding"/>
    <property type="evidence" value="ECO:0007669"/>
    <property type="project" value="UniProtKB-UniRule"/>
</dbReference>
<evidence type="ECO:0000256" key="5">
    <source>
        <dbReference type="ARBA" id="ARBA00022670"/>
    </source>
</evidence>
<feature type="chain" id="PRO_5039743558" description="Neutral metalloproteinase" evidence="13">
    <location>
        <begin position="23"/>
        <end position="591"/>
    </location>
</feature>
<keyword evidence="4 13" id="KW-0964">Secreted</keyword>
<dbReference type="EMBL" id="VTET01000005">
    <property type="protein sequence ID" value="TYS71832.1"/>
    <property type="molecule type" value="Genomic_DNA"/>
</dbReference>
<evidence type="ECO:0000256" key="7">
    <source>
        <dbReference type="ARBA" id="ARBA00022729"/>
    </source>
</evidence>
<keyword evidence="9 13" id="KW-0862">Zinc</keyword>
<comment type="cofactor">
    <cofactor evidence="1 13">
        <name>Zn(2+)</name>
        <dbReference type="ChEBI" id="CHEBI:29105"/>
    </cofactor>
</comment>
<evidence type="ECO:0000256" key="9">
    <source>
        <dbReference type="ARBA" id="ARBA00022833"/>
    </source>
</evidence>
<comment type="function">
    <text evidence="13">Extracellular zinc metalloprotease.</text>
</comment>
<dbReference type="InterPro" id="IPR023612">
    <property type="entry name" value="Peptidase_M4"/>
</dbReference>
<dbReference type="EC" id="3.4.24.-" evidence="13"/>
<sequence length="591" mass="64052">MKSNHLKKKVVPAVLAASIAFAGLALPAKNVLANEEVVRIQQQLMEAPTGLSKQEILYSFLGSQVGAEGKARATSVEATEQFSIIEEKADSKTNTYHFKTQEMYQGIPVYASQQTIALDKDNNVISFIGDVNKDLSRSIIPTEPSLTTEEAETVAKESIEAQIGEVSSYDGVESELIIYPSDAGKRLAYLVKASTSIPAPGYFHYFVDATSGEVLHNFDAVAALTPALEEDENAKFTPLAGGGTTPAPRALPIEYVDVTAKGMDIFGKLHSFNTVKDASSSKHFLYDGTRGKGVHTFKANRMPETSFILLSALLGLTGFEVESNKNFFYDPAAVSAHINASKTFDYFKNIHGRNSLDNNGMKLVSTVHIGDKWNNAAWNGKQMLYGDGDGQRMISLSGGLDVIAHEMTHGVIEKTTNLIYENESGAINESIADIFGAFAENKTGEGLWLLGEDIWTPGIQGDALRSMSDPGSVYIGGYTEDGYYPDHYDKRYLGELDRGGVHINSSINNKAAQLITDGGTHYGVTVNGIGKARTEKIFYRALTLYLTPSSGFAEMRQAAIQAARDLHPDRNGAPSLEVQSVMAAYDAIGVY</sequence>
<dbReference type="RefSeq" id="WP_148979472.1">
    <property type="nucleotide sequence ID" value="NZ_JBNILM010000007.1"/>
</dbReference>
<feature type="domain" description="Peptidase M4" evidence="14">
    <location>
        <begin position="260"/>
        <end position="413"/>
    </location>
</feature>
<evidence type="ECO:0000256" key="2">
    <source>
        <dbReference type="ARBA" id="ARBA00004613"/>
    </source>
</evidence>
<dbReference type="AlphaFoldDB" id="A0A5D4TBH5"/>
<dbReference type="SUPFAM" id="SSF55486">
    <property type="entry name" value="Metalloproteases ('zincins'), catalytic domain"/>
    <property type="match status" value="1"/>
</dbReference>
<evidence type="ECO:0000256" key="3">
    <source>
        <dbReference type="ARBA" id="ARBA00009388"/>
    </source>
</evidence>
<keyword evidence="8 13" id="KW-0378">Hydrolase</keyword>
<dbReference type="GO" id="GO:0005576">
    <property type="term" value="C:extracellular region"/>
    <property type="evidence" value="ECO:0007669"/>
    <property type="project" value="UniProtKB-SubCell"/>
</dbReference>
<protein>
    <recommendedName>
        <fullName evidence="13">Neutral metalloproteinase</fullName>
        <ecNumber evidence="13">3.4.24.-</ecNumber>
    </recommendedName>
</protein>
<dbReference type="PANTHER" id="PTHR33794:SF3">
    <property type="entry name" value="NEUTRAL PROTEASE B"/>
    <property type="match status" value="1"/>
</dbReference>
<dbReference type="Gene3D" id="3.10.450.40">
    <property type="match status" value="1"/>
</dbReference>
<dbReference type="InterPro" id="IPR013856">
    <property type="entry name" value="Peptidase_M4_domain"/>
</dbReference>
<dbReference type="Gene3D" id="1.10.390.10">
    <property type="entry name" value="Neutral Protease Domain 2"/>
    <property type="match status" value="1"/>
</dbReference>
<evidence type="ECO:0000256" key="13">
    <source>
        <dbReference type="RuleBase" id="RU366073"/>
    </source>
</evidence>
<keyword evidence="10" id="KW-0106">Calcium</keyword>
<keyword evidence="6" id="KW-0479">Metal-binding</keyword>
<feature type="active site" evidence="12">
    <location>
        <position position="406"/>
    </location>
</feature>
<name>A0A5D4TBH5_9BACI</name>
<accession>A0A5D4TBH5</accession>
<dbReference type="Gene3D" id="3.10.170.10">
    <property type="match status" value="1"/>
</dbReference>
<evidence type="ECO:0000259" key="14">
    <source>
        <dbReference type="Pfam" id="PF01447"/>
    </source>
</evidence>
<dbReference type="InterPro" id="IPR011096">
    <property type="entry name" value="FTP_domain"/>
</dbReference>
<keyword evidence="11 13" id="KW-0482">Metalloprotease</keyword>
<evidence type="ECO:0000256" key="10">
    <source>
        <dbReference type="ARBA" id="ARBA00022837"/>
    </source>
</evidence>
<keyword evidence="5 13" id="KW-0645">Protease</keyword>
<evidence type="ECO:0000256" key="4">
    <source>
        <dbReference type="ARBA" id="ARBA00022525"/>
    </source>
</evidence>
<dbReference type="InterPro" id="IPR001570">
    <property type="entry name" value="Peptidase_M4_C_domain"/>
</dbReference>
<comment type="similarity">
    <text evidence="3 13">Belongs to the peptidase M4 family.</text>
</comment>
<dbReference type="Gene3D" id="3.10.450.490">
    <property type="match status" value="1"/>
</dbReference>
<feature type="active site" description="Proton donor" evidence="12">
    <location>
        <position position="502"/>
    </location>
</feature>
<feature type="domain" description="PepSY" evidence="16">
    <location>
        <begin position="146"/>
        <end position="215"/>
    </location>
</feature>
<evidence type="ECO:0000259" key="15">
    <source>
        <dbReference type="Pfam" id="PF02868"/>
    </source>
</evidence>
<evidence type="ECO:0000256" key="8">
    <source>
        <dbReference type="ARBA" id="ARBA00022801"/>
    </source>
</evidence>
<evidence type="ECO:0000259" key="16">
    <source>
        <dbReference type="Pfam" id="PF03413"/>
    </source>
</evidence>
<comment type="subcellular location">
    <subcellularLocation>
        <location evidence="2 13">Secreted</location>
    </subcellularLocation>
</comment>
<organism evidence="18 19">
    <name type="scientific">Sutcliffiella horikoshii</name>
    <dbReference type="NCBI Taxonomy" id="79883"/>
    <lineage>
        <taxon>Bacteria</taxon>
        <taxon>Bacillati</taxon>
        <taxon>Bacillota</taxon>
        <taxon>Bacilli</taxon>
        <taxon>Bacillales</taxon>
        <taxon>Bacillaceae</taxon>
        <taxon>Sutcliffiella</taxon>
    </lineage>
</organism>
<dbReference type="Proteomes" id="UP000324517">
    <property type="component" value="Unassembled WGS sequence"/>
</dbReference>
<evidence type="ECO:0000259" key="17">
    <source>
        <dbReference type="Pfam" id="PF07504"/>
    </source>
</evidence>
<keyword evidence="7 13" id="KW-0732">Signal</keyword>
<dbReference type="Pfam" id="PF07504">
    <property type="entry name" value="FTP"/>
    <property type="match status" value="1"/>
</dbReference>
<evidence type="ECO:0000313" key="18">
    <source>
        <dbReference type="EMBL" id="TYS71832.1"/>
    </source>
</evidence>
<evidence type="ECO:0000256" key="1">
    <source>
        <dbReference type="ARBA" id="ARBA00001947"/>
    </source>
</evidence>
<feature type="domain" description="Peptidase M4 C-terminal" evidence="15">
    <location>
        <begin position="417"/>
        <end position="590"/>
    </location>
</feature>
<dbReference type="InterPro" id="IPR027268">
    <property type="entry name" value="Peptidase_M4/M1_CTD_sf"/>
</dbReference>
<feature type="domain" description="FTP" evidence="17">
    <location>
        <begin position="81"/>
        <end position="130"/>
    </location>
</feature>
<comment type="caution">
    <text evidence="18">The sequence shown here is derived from an EMBL/GenBank/DDBJ whole genome shotgun (WGS) entry which is preliminary data.</text>
</comment>
<dbReference type="GO" id="GO:0004222">
    <property type="term" value="F:metalloendopeptidase activity"/>
    <property type="evidence" value="ECO:0007669"/>
    <property type="project" value="UniProtKB-UniRule"/>
</dbReference>
<proteinExistence type="inferred from homology"/>
<evidence type="ECO:0000256" key="6">
    <source>
        <dbReference type="ARBA" id="ARBA00022723"/>
    </source>
</evidence>
<reference evidence="18 19" key="1">
    <citation type="submission" date="2019-08" db="EMBL/GenBank/DDBJ databases">
        <title>Bacillus genomes from the desert of Cuatro Cienegas, Coahuila.</title>
        <authorList>
            <person name="Olmedo-Alvarez G."/>
        </authorList>
    </citation>
    <scope>NUCLEOTIDE SEQUENCE [LARGE SCALE GENOMIC DNA]</scope>
    <source>
        <strain evidence="18 19">CH98b_3T</strain>
    </source>
</reference>
<gene>
    <name evidence="18" type="ORF">FZC75_11770</name>
</gene>
<dbReference type="InterPro" id="IPR050728">
    <property type="entry name" value="Zinc_Metalloprotease_M4"/>
</dbReference>
<evidence type="ECO:0000313" key="19">
    <source>
        <dbReference type="Proteomes" id="UP000324517"/>
    </source>
</evidence>
<evidence type="ECO:0000256" key="12">
    <source>
        <dbReference type="PIRSR" id="PIRSR623612-1"/>
    </source>
</evidence>
<dbReference type="OrthoDB" id="291295at2"/>
<dbReference type="GO" id="GO:0006508">
    <property type="term" value="P:proteolysis"/>
    <property type="evidence" value="ECO:0007669"/>
    <property type="project" value="UniProtKB-KW"/>
</dbReference>
<dbReference type="Pfam" id="PF01447">
    <property type="entry name" value="Peptidase_M4"/>
    <property type="match status" value="1"/>
</dbReference>
<dbReference type="InterPro" id="IPR025711">
    <property type="entry name" value="PepSY"/>
</dbReference>
<feature type="signal peptide" evidence="13">
    <location>
        <begin position="1"/>
        <end position="22"/>
    </location>
</feature>
<dbReference type="PRINTS" id="PR00730">
    <property type="entry name" value="THERMOLYSIN"/>
</dbReference>
<dbReference type="CDD" id="cd09597">
    <property type="entry name" value="M4_TLP"/>
    <property type="match status" value="1"/>
</dbReference>
<evidence type="ECO:0000256" key="11">
    <source>
        <dbReference type="ARBA" id="ARBA00023049"/>
    </source>
</evidence>
<dbReference type="PANTHER" id="PTHR33794">
    <property type="entry name" value="BACILLOLYSIN"/>
    <property type="match status" value="1"/>
</dbReference>
<dbReference type="Pfam" id="PF03413">
    <property type="entry name" value="PepSY"/>
    <property type="match status" value="1"/>
</dbReference>